<dbReference type="PROSITE" id="PS51007">
    <property type="entry name" value="CYTC"/>
    <property type="match status" value="1"/>
</dbReference>
<evidence type="ECO:0000259" key="5">
    <source>
        <dbReference type="PROSITE" id="PS51007"/>
    </source>
</evidence>
<keyword evidence="3 4" id="KW-0408">Iron</keyword>
<dbReference type="KEGG" id="elv:FNIIJ_215"/>
<dbReference type="Pfam" id="PF13442">
    <property type="entry name" value="Cytochrome_CBB3"/>
    <property type="match status" value="1"/>
</dbReference>
<dbReference type="PANTHER" id="PTHR40394:SF2">
    <property type="entry name" value="QUINOL:CYTOCHROME C OXIDOREDUCTASE MEMBRANE PROTEIN"/>
    <property type="match status" value="1"/>
</dbReference>
<name>A0A068DS69_9FLAO</name>
<evidence type="ECO:0000256" key="4">
    <source>
        <dbReference type="PROSITE-ProRule" id="PRU00433"/>
    </source>
</evidence>
<dbReference type="InterPro" id="IPR036909">
    <property type="entry name" value="Cyt_c-like_dom_sf"/>
</dbReference>
<keyword evidence="7" id="KW-1185">Reference proteome</keyword>
<gene>
    <name evidence="6" type="ORF">FNIIJ_215</name>
</gene>
<dbReference type="AlphaFoldDB" id="A0A068DS69"/>
<dbReference type="Proteomes" id="UP000027148">
    <property type="component" value="Chromosome"/>
</dbReference>
<accession>A0A068DS69</accession>
<dbReference type="STRING" id="1415657.FNIIJ_215"/>
<dbReference type="EMBL" id="CP006873">
    <property type="protein sequence ID" value="AID37481.1"/>
    <property type="molecule type" value="Genomic_DNA"/>
</dbReference>
<evidence type="ECO:0000313" key="7">
    <source>
        <dbReference type="Proteomes" id="UP000027148"/>
    </source>
</evidence>
<evidence type="ECO:0000256" key="1">
    <source>
        <dbReference type="ARBA" id="ARBA00022617"/>
    </source>
</evidence>
<protein>
    <submittedName>
        <fullName evidence="6">Cytochrome c family protein</fullName>
    </submittedName>
</protein>
<keyword evidence="2 4" id="KW-0479">Metal-binding</keyword>
<keyword evidence="1 4" id="KW-0349">Heme</keyword>
<organism evidence="6 7">
    <name type="scientific">Candidatus Walczuchella monophlebidarum</name>
    <dbReference type="NCBI Taxonomy" id="1415657"/>
    <lineage>
        <taxon>Bacteria</taxon>
        <taxon>Pseudomonadati</taxon>
        <taxon>Bacteroidota</taxon>
        <taxon>Flavobacteriia</taxon>
        <taxon>Flavobacteriales</taxon>
        <taxon>Candidatus Walczuchella</taxon>
    </lineage>
</organism>
<dbReference type="SUPFAM" id="SSF46626">
    <property type="entry name" value="Cytochrome c"/>
    <property type="match status" value="1"/>
</dbReference>
<feature type="domain" description="Cytochrome c" evidence="5">
    <location>
        <begin position="71"/>
        <end position="154"/>
    </location>
</feature>
<evidence type="ECO:0000313" key="6">
    <source>
        <dbReference type="EMBL" id="AID37481.1"/>
    </source>
</evidence>
<evidence type="ECO:0000256" key="3">
    <source>
        <dbReference type="ARBA" id="ARBA00023004"/>
    </source>
</evidence>
<dbReference type="GO" id="GO:0020037">
    <property type="term" value="F:heme binding"/>
    <property type="evidence" value="ECO:0007669"/>
    <property type="project" value="InterPro"/>
</dbReference>
<evidence type="ECO:0000256" key="2">
    <source>
        <dbReference type="ARBA" id="ARBA00022723"/>
    </source>
</evidence>
<dbReference type="GO" id="GO:0009055">
    <property type="term" value="F:electron transfer activity"/>
    <property type="evidence" value="ECO:0007669"/>
    <property type="project" value="InterPro"/>
</dbReference>
<dbReference type="Gene3D" id="1.10.760.10">
    <property type="entry name" value="Cytochrome c-like domain"/>
    <property type="match status" value="1"/>
</dbReference>
<dbReference type="HOGENOM" id="CLU_088548_0_0_10"/>
<sequence length="156" mass="17624">MPDMYYSKAYEAYSDTIHQSIFKNGTTSLSTVAGTVPRTDGNMFPYPFPNSKKGYHDSKKIKVSPLNQRKENLARGEKMYQINCSICHGNTGDGQGELVKKEKILGVPNYKNLEITVGSVYHVIMYGKNNMGSYASQLTPLDRWKVAEYVIKLKQQ</sequence>
<dbReference type="InterPro" id="IPR009056">
    <property type="entry name" value="Cyt_c-like_dom"/>
</dbReference>
<dbReference type="GO" id="GO:0046872">
    <property type="term" value="F:metal ion binding"/>
    <property type="evidence" value="ECO:0007669"/>
    <property type="project" value="UniProtKB-KW"/>
</dbReference>
<proteinExistence type="predicted"/>
<reference evidence="6 7" key="1">
    <citation type="journal article" date="2014" name="Genome Biol. Evol.">
        <title>Genome sequence of "Candidatus Walczuchella monophlebidarum" the flavobacterial endosymbiont of Llaveia axin axin (Hemiptera: Coccoidea: Monophlebidae).</title>
        <authorList>
            <person name="Rosas-Perez T."/>
            <person name="Rosenblueth M."/>
            <person name="Rincon-Rosales R."/>
            <person name="Mora J."/>
            <person name="Martinez-Romero E."/>
        </authorList>
    </citation>
    <scope>NUCLEOTIDE SEQUENCE [LARGE SCALE GENOMIC DNA]</scope>
    <source>
        <strain evidence="6">FNIIJ</strain>
    </source>
</reference>
<dbReference type="PANTHER" id="PTHR40394">
    <property type="entry name" value="LIPOPROTEIN-RELATED"/>
    <property type="match status" value="1"/>
</dbReference>